<reference evidence="1" key="1">
    <citation type="submission" date="2023-07" db="EMBL/GenBank/DDBJ databases">
        <title>Sorghum-associated microbial communities from plants grown in Nebraska, USA.</title>
        <authorList>
            <person name="Schachtman D."/>
        </authorList>
    </citation>
    <scope>NUCLEOTIDE SEQUENCE</scope>
    <source>
        <strain evidence="1">2697</strain>
    </source>
</reference>
<accession>A0ACC6L0X7</accession>
<protein>
    <submittedName>
        <fullName evidence="1">Uncharacterized protein</fullName>
    </submittedName>
</protein>
<dbReference type="Proteomes" id="UP001246858">
    <property type="component" value="Unassembled WGS sequence"/>
</dbReference>
<evidence type="ECO:0000313" key="1">
    <source>
        <dbReference type="EMBL" id="MDR6785293.1"/>
    </source>
</evidence>
<gene>
    <name evidence="1" type="ORF">J2X78_003867</name>
</gene>
<comment type="caution">
    <text evidence="1">The sequence shown here is derived from an EMBL/GenBank/DDBJ whole genome shotgun (WGS) entry which is preliminary data.</text>
</comment>
<keyword evidence="2" id="KW-1185">Reference proteome</keyword>
<organism evidence="1 2">
    <name type="scientific">Pedobacter africanus</name>
    <dbReference type="NCBI Taxonomy" id="151894"/>
    <lineage>
        <taxon>Bacteria</taxon>
        <taxon>Pseudomonadati</taxon>
        <taxon>Bacteroidota</taxon>
        <taxon>Sphingobacteriia</taxon>
        <taxon>Sphingobacteriales</taxon>
        <taxon>Sphingobacteriaceae</taxon>
        <taxon>Pedobacter</taxon>
    </lineage>
</organism>
<dbReference type="EMBL" id="JAVDTF010000003">
    <property type="protein sequence ID" value="MDR6785293.1"/>
    <property type="molecule type" value="Genomic_DNA"/>
</dbReference>
<proteinExistence type="predicted"/>
<evidence type="ECO:0000313" key="2">
    <source>
        <dbReference type="Proteomes" id="UP001246858"/>
    </source>
</evidence>
<name>A0ACC6L0X7_9SPHI</name>
<sequence length="406" mass="47245">MNKPVDNEQTIFSIATICGFLKTGLEHLDTFQGNVKNVNVKQIMLMNEDTLLCEFYPLGLHSFEVKQEMAVIMSFFSAFFKDDPYEGMHFRYFAIRAFDQQEDELMYAVSSRASAATISNGNSIEWLRTTLFQENTHDYRLSRAKAIISDIENALRTVIKKILFKKFGLDWWNLGIDKTFGDPVKRIYANQFGDSVEVGEVLINYTFTLDLKKIISADWGRFKHLFDKKTAFEDAMVELNVIRREEAHNRPISRQHLDDLDRLYKELLSGIEVHYPDTVLSYLAENWKTKIAAIFTVQPKITYTLEEFSVLDDEGKRLLIIKDCRQQIEYLDNQLTKLNSLIVPVSKIIKHKEMTDLLVGYRILQEQKLNCALNRTWEEVSTILTNIELQGQKMNVFSRQLLLEES</sequence>